<proteinExistence type="predicted"/>
<dbReference type="EMBL" id="JABDTM020025814">
    <property type="protein sequence ID" value="KAH0812757.1"/>
    <property type="molecule type" value="Genomic_DNA"/>
</dbReference>
<keyword evidence="4" id="KW-1185">Reference proteome</keyword>
<evidence type="ECO:0000313" key="3">
    <source>
        <dbReference type="EMBL" id="KAH0812757.1"/>
    </source>
</evidence>
<dbReference type="Proteomes" id="UP000719412">
    <property type="component" value="Unassembled WGS sequence"/>
</dbReference>
<feature type="region of interest" description="Disordered" evidence="1">
    <location>
        <begin position="68"/>
        <end position="90"/>
    </location>
</feature>
<reference evidence="3" key="1">
    <citation type="journal article" date="2020" name="J Insects Food Feed">
        <title>The yellow mealworm (Tenebrio molitor) genome: a resource for the emerging insects as food and feed industry.</title>
        <authorList>
            <person name="Eriksson T."/>
            <person name="Andere A."/>
            <person name="Kelstrup H."/>
            <person name="Emery V."/>
            <person name="Picard C."/>
        </authorList>
    </citation>
    <scope>NUCLEOTIDE SEQUENCE</scope>
    <source>
        <strain evidence="3">Stoneville</strain>
        <tissue evidence="3">Whole head</tissue>
    </source>
</reference>
<protein>
    <submittedName>
        <fullName evidence="3">Uncharacterized protein</fullName>
    </submittedName>
</protein>
<evidence type="ECO:0000256" key="1">
    <source>
        <dbReference type="SAM" id="MobiDB-lite"/>
    </source>
</evidence>
<evidence type="ECO:0000313" key="4">
    <source>
        <dbReference type="Proteomes" id="UP000719412"/>
    </source>
</evidence>
<dbReference type="AlphaFoldDB" id="A0A8J6HE70"/>
<sequence>MIFVVQLLIHGGAVCCGGGARIPLRHQKALLYDALNSGEKRPDRSAGRFNHAPRAEYIALRDSLIEVSGHGSKQPDRDDTCSHPTCGFGS</sequence>
<reference evidence="3" key="2">
    <citation type="submission" date="2021-08" db="EMBL/GenBank/DDBJ databases">
        <authorList>
            <person name="Eriksson T."/>
        </authorList>
    </citation>
    <scope>NUCLEOTIDE SEQUENCE</scope>
    <source>
        <strain evidence="3">Stoneville</strain>
        <tissue evidence="3">Whole head</tissue>
    </source>
</reference>
<organism evidence="3 4">
    <name type="scientific">Tenebrio molitor</name>
    <name type="common">Yellow mealworm beetle</name>
    <dbReference type="NCBI Taxonomy" id="7067"/>
    <lineage>
        <taxon>Eukaryota</taxon>
        <taxon>Metazoa</taxon>
        <taxon>Ecdysozoa</taxon>
        <taxon>Arthropoda</taxon>
        <taxon>Hexapoda</taxon>
        <taxon>Insecta</taxon>
        <taxon>Pterygota</taxon>
        <taxon>Neoptera</taxon>
        <taxon>Endopterygota</taxon>
        <taxon>Coleoptera</taxon>
        <taxon>Polyphaga</taxon>
        <taxon>Cucujiformia</taxon>
        <taxon>Tenebrionidae</taxon>
        <taxon>Tenebrio</taxon>
    </lineage>
</organism>
<keyword evidence="2" id="KW-0732">Signal</keyword>
<gene>
    <name evidence="3" type="ORF">GEV33_010035</name>
</gene>
<name>A0A8J6HE70_TENMO</name>
<feature type="signal peptide" evidence="2">
    <location>
        <begin position="1"/>
        <end position="19"/>
    </location>
</feature>
<feature type="chain" id="PRO_5035299358" evidence="2">
    <location>
        <begin position="20"/>
        <end position="90"/>
    </location>
</feature>
<comment type="caution">
    <text evidence="3">The sequence shown here is derived from an EMBL/GenBank/DDBJ whole genome shotgun (WGS) entry which is preliminary data.</text>
</comment>
<evidence type="ECO:0000256" key="2">
    <source>
        <dbReference type="SAM" id="SignalP"/>
    </source>
</evidence>
<accession>A0A8J6HE70</accession>